<feature type="disulfide bond" evidence="13">
    <location>
        <begin position="183"/>
        <end position="198"/>
    </location>
</feature>
<evidence type="ECO:0000256" key="6">
    <source>
        <dbReference type="ARBA" id="ARBA00022729"/>
    </source>
</evidence>
<keyword evidence="12" id="KW-0325">Glycoprotein</keyword>
<feature type="domain" description="EGF-like calcium-binding" evidence="16">
    <location>
        <begin position="199"/>
        <end position="238"/>
    </location>
</feature>
<sequence>MYTFILCMKNKVTFKKKVIKVYCIHLPFDRKDADVIFMRRVCLVSAEGGGSSMGHLGCLALLVAPLFILQICGEEWCNKDEFTCRSSRCISTKLLCNGVDDCGDGSDEDSCQNCTSGLFSCGPSDACLLKDKVCDGRADCTNKRDESLELCGSDQPATQMAPTCPPSEFQCGNGECIRHVWRCDNTPDCHDGSDEEDCNQNECLVNNGGCSHHCVDLPMGFLCQCPDNMKLVDDSLCEEVDVCLERDVCDQLCVHSSHSITCDCHEGYRPGSTTGACTAGGDEAQLVLTTSKGIQLMSLFGTDQETLASHLSGRGPVAAVTSNRTLYWAQKGQNFIYRISLDKEPQEAVLVQKVQGSVSGLAVDWIHRLLYWTSPDQGSVNAALMDGSPEHPLITGLDEPSAVAVEPLQGFVFWTQCGSAPKIERASLDGHGRTALVTSSLYQPFAIALDIPRQLLYWFDQGARSISRVTFEGRHRKTVVESNGYLDRVFGLAVFEGYLYWSEEVTRSICRANKHDGKNLQVLLSDIPSVGGVAIIQPVLQPNGPAACGRPGTLCPHTCLIDLQPERLRFRCASTETRINKPQTPEIAVPASAFSVLTFAGILSLIIFLSVLLLGVVLWLCRRLQPSRGCSALSFSLKDSQDPLISQESHSCTKTFLIEASSKEKWLHVLLRGILI</sequence>
<evidence type="ECO:0000256" key="7">
    <source>
        <dbReference type="ARBA" id="ARBA00022737"/>
    </source>
</evidence>
<dbReference type="GO" id="GO:0005509">
    <property type="term" value="F:calcium ion binding"/>
    <property type="evidence" value="ECO:0007669"/>
    <property type="project" value="InterPro"/>
</dbReference>
<keyword evidence="7" id="KW-0677">Repeat</keyword>
<keyword evidence="8 15" id="KW-1133">Transmembrane helix</keyword>
<dbReference type="InterPro" id="IPR002172">
    <property type="entry name" value="LDrepeatLR_classA_rpt"/>
</dbReference>
<evidence type="ECO:0000256" key="15">
    <source>
        <dbReference type="SAM" id="Phobius"/>
    </source>
</evidence>
<dbReference type="PRINTS" id="PR00261">
    <property type="entry name" value="LDLRECEPTOR"/>
</dbReference>
<name>A0A3P9J8T3_ORYLA</name>
<evidence type="ECO:0000259" key="16">
    <source>
        <dbReference type="SMART" id="SM00179"/>
    </source>
</evidence>
<dbReference type="Gene3D" id="2.120.10.30">
    <property type="entry name" value="TolB, C-terminal domain"/>
    <property type="match status" value="1"/>
</dbReference>
<dbReference type="FunFam" id="2.10.25.10:FF:000009">
    <property type="entry name" value="Low-density lipoprotein receptor isoform 1"/>
    <property type="match status" value="1"/>
</dbReference>
<accession>A0A3P9J8T3</accession>
<dbReference type="Proteomes" id="UP000265200">
    <property type="component" value="Chromosome 4"/>
</dbReference>
<reference evidence="18" key="3">
    <citation type="submission" date="2025-08" db="UniProtKB">
        <authorList>
            <consortium name="Ensembl"/>
        </authorList>
    </citation>
    <scope>IDENTIFICATION</scope>
    <source>
        <strain evidence="18">HSOK</strain>
    </source>
</reference>
<keyword evidence="6" id="KW-0732">Signal</keyword>
<dbReference type="FunFam" id="4.10.400.10:FF:000113">
    <property type="entry name" value="Low-density lipoprotein receptor-related protein 8"/>
    <property type="match status" value="1"/>
</dbReference>
<keyword evidence="5 15" id="KW-0812">Transmembrane</keyword>
<evidence type="ECO:0000256" key="4">
    <source>
        <dbReference type="ARBA" id="ARBA00022583"/>
    </source>
</evidence>
<feature type="domain" description="EGF-like" evidence="17">
    <location>
        <begin position="202"/>
        <end position="238"/>
    </location>
</feature>
<dbReference type="PROSITE" id="PS51120">
    <property type="entry name" value="LDLRB"/>
    <property type="match status" value="2"/>
</dbReference>
<feature type="repeat" description="LDL-receptor class B" evidence="14">
    <location>
        <begin position="410"/>
        <end position="453"/>
    </location>
</feature>
<evidence type="ECO:0000256" key="8">
    <source>
        <dbReference type="ARBA" id="ARBA00022989"/>
    </source>
</evidence>
<dbReference type="GO" id="GO:0006897">
    <property type="term" value="P:endocytosis"/>
    <property type="evidence" value="ECO:0007669"/>
    <property type="project" value="UniProtKB-KW"/>
</dbReference>
<evidence type="ECO:0000256" key="2">
    <source>
        <dbReference type="ARBA" id="ARBA00009939"/>
    </source>
</evidence>
<organism evidence="18 19">
    <name type="scientific">Oryzias latipes</name>
    <name type="common">Japanese rice fish</name>
    <name type="synonym">Japanese killifish</name>
    <dbReference type="NCBI Taxonomy" id="8090"/>
    <lineage>
        <taxon>Eukaryota</taxon>
        <taxon>Metazoa</taxon>
        <taxon>Chordata</taxon>
        <taxon>Craniata</taxon>
        <taxon>Vertebrata</taxon>
        <taxon>Euteleostomi</taxon>
        <taxon>Actinopterygii</taxon>
        <taxon>Neopterygii</taxon>
        <taxon>Teleostei</taxon>
        <taxon>Neoteleostei</taxon>
        <taxon>Acanthomorphata</taxon>
        <taxon>Ovalentaria</taxon>
        <taxon>Atherinomorphae</taxon>
        <taxon>Beloniformes</taxon>
        <taxon>Adrianichthyidae</taxon>
        <taxon>Oryziinae</taxon>
        <taxon>Oryzias</taxon>
    </lineage>
</organism>
<dbReference type="FunFam" id="2.120.10.30:FF:000241">
    <property type="entry name" value="Low-density lipoprotein receptor-related protein 6"/>
    <property type="match status" value="1"/>
</dbReference>
<dbReference type="PROSITE" id="PS01209">
    <property type="entry name" value="LDLRA_1"/>
    <property type="match status" value="2"/>
</dbReference>
<evidence type="ECO:0000256" key="5">
    <source>
        <dbReference type="ARBA" id="ARBA00022692"/>
    </source>
</evidence>
<dbReference type="InterPro" id="IPR001881">
    <property type="entry name" value="EGF-like_Ca-bd_dom"/>
</dbReference>
<keyword evidence="3" id="KW-0245">EGF-like domain</keyword>
<keyword evidence="9 15" id="KW-0472">Membrane</keyword>
<feature type="domain" description="EGF-like calcium-binding" evidence="16">
    <location>
        <begin position="239"/>
        <end position="278"/>
    </location>
</feature>
<feature type="repeat" description="LDL-receptor class B" evidence="14">
    <location>
        <begin position="454"/>
        <end position="498"/>
    </location>
</feature>
<evidence type="ECO:0000256" key="12">
    <source>
        <dbReference type="ARBA" id="ARBA00023180"/>
    </source>
</evidence>
<evidence type="ECO:0000259" key="17">
    <source>
        <dbReference type="SMART" id="SM00181"/>
    </source>
</evidence>
<feature type="disulfide bond" evidence="13">
    <location>
        <begin position="164"/>
        <end position="176"/>
    </location>
</feature>
<feature type="transmembrane region" description="Helical" evidence="15">
    <location>
        <begin position="593"/>
        <end position="621"/>
    </location>
</feature>
<evidence type="ECO:0000256" key="11">
    <source>
        <dbReference type="ARBA" id="ARBA00023170"/>
    </source>
</evidence>
<reference evidence="18" key="4">
    <citation type="submission" date="2025-09" db="UniProtKB">
        <authorList>
            <consortium name="Ensembl"/>
        </authorList>
    </citation>
    <scope>IDENTIFICATION</scope>
    <source>
        <strain evidence="18">HSOK</strain>
    </source>
</reference>
<dbReference type="InterPro" id="IPR051221">
    <property type="entry name" value="LDLR-related"/>
</dbReference>
<dbReference type="SMART" id="SM00181">
    <property type="entry name" value="EGF"/>
    <property type="match status" value="2"/>
</dbReference>
<feature type="disulfide bond" evidence="13">
    <location>
        <begin position="84"/>
        <end position="102"/>
    </location>
</feature>
<dbReference type="SUPFAM" id="SSF63825">
    <property type="entry name" value="YWTD domain"/>
    <property type="match status" value="1"/>
</dbReference>
<dbReference type="Gene3D" id="4.10.400.10">
    <property type="entry name" value="Low-density Lipoprotein Receptor"/>
    <property type="match status" value="2"/>
</dbReference>
<evidence type="ECO:0000256" key="9">
    <source>
        <dbReference type="ARBA" id="ARBA00023136"/>
    </source>
</evidence>
<dbReference type="InterPro" id="IPR011042">
    <property type="entry name" value="6-blade_b-propeller_TolB-like"/>
</dbReference>
<dbReference type="Pfam" id="PF00058">
    <property type="entry name" value="Ldl_recept_b"/>
    <property type="match status" value="2"/>
</dbReference>
<evidence type="ECO:0000256" key="3">
    <source>
        <dbReference type="ARBA" id="ARBA00022536"/>
    </source>
</evidence>
<keyword evidence="10 13" id="KW-1015">Disulfide bond</keyword>
<dbReference type="PROSITE" id="PS50068">
    <property type="entry name" value="LDLRA_2"/>
    <property type="match status" value="3"/>
</dbReference>
<dbReference type="GO" id="GO:0016020">
    <property type="term" value="C:membrane"/>
    <property type="evidence" value="ECO:0007669"/>
    <property type="project" value="UniProtKB-SubCell"/>
</dbReference>
<evidence type="ECO:0000313" key="19">
    <source>
        <dbReference type="Proteomes" id="UP000265200"/>
    </source>
</evidence>
<evidence type="ECO:0000313" key="18">
    <source>
        <dbReference type="Ensembl" id="ENSORLP00015028614.1"/>
    </source>
</evidence>
<dbReference type="Gene3D" id="2.10.25.10">
    <property type="entry name" value="Laminin"/>
    <property type="match status" value="1"/>
</dbReference>
<evidence type="ECO:0000256" key="14">
    <source>
        <dbReference type="PROSITE-ProRule" id="PRU00461"/>
    </source>
</evidence>
<dbReference type="SUPFAM" id="SSF57424">
    <property type="entry name" value="LDL receptor-like module"/>
    <property type="match status" value="3"/>
</dbReference>
<keyword evidence="11" id="KW-0675">Receptor</keyword>
<feature type="disulfide bond" evidence="13">
    <location>
        <begin position="77"/>
        <end position="89"/>
    </location>
</feature>
<evidence type="ECO:0008006" key="20">
    <source>
        <dbReference type="Google" id="ProtNLM"/>
    </source>
</evidence>
<feature type="domain" description="EGF-like" evidence="17">
    <location>
        <begin position="242"/>
        <end position="278"/>
    </location>
</feature>
<proteinExistence type="inferred from homology"/>
<dbReference type="SMART" id="SM00179">
    <property type="entry name" value="EGF_CA"/>
    <property type="match status" value="2"/>
</dbReference>
<dbReference type="SMART" id="SM00192">
    <property type="entry name" value="LDLa"/>
    <property type="match status" value="3"/>
</dbReference>
<dbReference type="PANTHER" id="PTHR22722">
    <property type="entry name" value="LOW-DENSITY LIPOPROTEIN RECEPTOR-RELATED PROTEIN 2-RELATED"/>
    <property type="match status" value="1"/>
</dbReference>
<protein>
    <recommendedName>
        <fullName evidence="20">Very low-density lipoprotein receptor</fullName>
    </recommendedName>
</protein>
<dbReference type="SMART" id="SM00135">
    <property type="entry name" value="LY"/>
    <property type="match status" value="5"/>
</dbReference>
<evidence type="ECO:0000256" key="10">
    <source>
        <dbReference type="ARBA" id="ARBA00023157"/>
    </source>
</evidence>
<dbReference type="SUPFAM" id="SSF57196">
    <property type="entry name" value="EGF/Laminin"/>
    <property type="match status" value="1"/>
</dbReference>
<feature type="disulfide bond" evidence="13">
    <location>
        <begin position="171"/>
        <end position="189"/>
    </location>
</feature>
<comment type="caution">
    <text evidence="13">Lacks conserved residue(s) required for the propagation of feature annotation.</text>
</comment>
<dbReference type="InterPro" id="IPR000033">
    <property type="entry name" value="LDLR_classB_rpt"/>
</dbReference>
<reference evidence="18 19" key="2">
    <citation type="submission" date="2017-04" db="EMBL/GenBank/DDBJ databases">
        <title>CpG methylation of centromeres and impact of large insertions on vertebrate speciation.</title>
        <authorList>
            <person name="Ichikawa K."/>
            <person name="Yoshimura J."/>
            <person name="Morishita S."/>
        </authorList>
    </citation>
    <scope>NUCLEOTIDE SEQUENCE</scope>
    <source>
        <strain evidence="18 19">HSOK</strain>
    </source>
</reference>
<dbReference type="PANTHER" id="PTHR22722:SF14">
    <property type="entry name" value="MEGALIN, ISOFORM A"/>
    <property type="match status" value="1"/>
</dbReference>
<dbReference type="InterPro" id="IPR036055">
    <property type="entry name" value="LDL_receptor-like_sf"/>
</dbReference>
<comment type="subcellular location">
    <subcellularLocation>
        <location evidence="1">Membrane</location>
        <topology evidence="1">Single-pass type I membrane protein</topology>
    </subcellularLocation>
</comment>
<keyword evidence="4" id="KW-0254">Endocytosis</keyword>
<dbReference type="Pfam" id="PF00057">
    <property type="entry name" value="Ldl_recept_a"/>
    <property type="match status" value="2"/>
</dbReference>
<dbReference type="Gene3D" id="2.40.128.620">
    <property type="match status" value="1"/>
</dbReference>
<dbReference type="AlphaFoldDB" id="A0A3P9J8T3"/>
<dbReference type="InterPro" id="IPR023415">
    <property type="entry name" value="LDLR_class-A_CS"/>
</dbReference>
<dbReference type="InterPro" id="IPR000742">
    <property type="entry name" value="EGF"/>
</dbReference>
<reference key="1">
    <citation type="journal article" date="2007" name="Nature">
        <title>The medaka draft genome and insights into vertebrate genome evolution.</title>
        <authorList>
            <person name="Kasahara M."/>
            <person name="Naruse K."/>
            <person name="Sasaki S."/>
            <person name="Nakatani Y."/>
            <person name="Qu W."/>
            <person name="Ahsan B."/>
            <person name="Yamada T."/>
            <person name="Nagayasu Y."/>
            <person name="Doi K."/>
            <person name="Kasai Y."/>
            <person name="Jindo T."/>
            <person name="Kobayashi D."/>
            <person name="Shimada A."/>
            <person name="Toyoda A."/>
            <person name="Kuroki Y."/>
            <person name="Fujiyama A."/>
            <person name="Sasaki T."/>
            <person name="Shimizu A."/>
            <person name="Asakawa S."/>
            <person name="Shimizu N."/>
            <person name="Hashimoto S."/>
            <person name="Yang J."/>
            <person name="Lee Y."/>
            <person name="Matsushima K."/>
            <person name="Sugano S."/>
            <person name="Sakaizumi M."/>
            <person name="Narita T."/>
            <person name="Ohishi K."/>
            <person name="Haga S."/>
            <person name="Ohta F."/>
            <person name="Nomoto H."/>
            <person name="Nogata K."/>
            <person name="Morishita T."/>
            <person name="Endo T."/>
            <person name="Shin-I T."/>
            <person name="Takeda H."/>
            <person name="Morishita S."/>
            <person name="Kohara Y."/>
        </authorList>
    </citation>
    <scope>NUCLEOTIDE SEQUENCE [LARGE SCALE GENOMIC DNA]</scope>
    <source>
        <strain>Hd-rR</strain>
    </source>
</reference>
<dbReference type="CDD" id="cd00112">
    <property type="entry name" value="LDLa"/>
    <property type="match status" value="3"/>
</dbReference>
<evidence type="ECO:0000256" key="13">
    <source>
        <dbReference type="PROSITE-ProRule" id="PRU00124"/>
    </source>
</evidence>
<feature type="disulfide bond" evidence="13">
    <location>
        <begin position="96"/>
        <end position="111"/>
    </location>
</feature>
<dbReference type="Ensembl" id="ENSORLT00015031811.1">
    <property type="protein sequence ID" value="ENSORLP00015028614.1"/>
    <property type="gene ID" value="ENSORLG00015011327.1"/>
</dbReference>
<evidence type="ECO:0000256" key="1">
    <source>
        <dbReference type="ARBA" id="ARBA00004479"/>
    </source>
</evidence>
<comment type="similarity">
    <text evidence="2">Belongs to the LDLR family.</text>
</comment>